<proteinExistence type="predicted"/>
<dbReference type="InterPro" id="IPR015915">
    <property type="entry name" value="Kelch-typ_b-propeller"/>
</dbReference>
<dbReference type="InterPro" id="IPR047153">
    <property type="entry name" value="TRIM45/56/19-like"/>
</dbReference>
<keyword evidence="1" id="KW-0479">Metal-binding</keyword>
<dbReference type="InterPro" id="IPR000315">
    <property type="entry name" value="Znf_B-box"/>
</dbReference>
<dbReference type="SUPFAM" id="SSF117281">
    <property type="entry name" value="Kelch motif"/>
    <property type="match status" value="1"/>
</dbReference>
<dbReference type="PROSITE" id="PS50089">
    <property type="entry name" value="ZF_RING_2"/>
    <property type="match status" value="1"/>
</dbReference>
<evidence type="ECO:0000256" key="2">
    <source>
        <dbReference type="ARBA" id="ARBA00022771"/>
    </source>
</evidence>
<dbReference type="Gene3D" id="2.120.10.80">
    <property type="entry name" value="Kelch-type beta propeller"/>
    <property type="match status" value="1"/>
</dbReference>
<dbReference type="SMART" id="SM00336">
    <property type="entry name" value="BBOX"/>
    <property type="match status" value="2"/>
</dbReference>
<dbReference type="PANTHER" id="PTHR25462:SF296">
    <property type="entry name" value="MEIOTIC P26, ISOFORM F"/>
    <property type="match status" value="1"/>
</dbReference>
<dbReference type="EMBL" id="MPUH01001161">
    <property type="protein sequence ID" value="OMJ69759.1"/>
    <property type="molecule type" value="Genomic_DNA"/>
</dbReference>
<protein>
    <recommendedName>
        <fullName evidence="5">RING-type domain-containing protein</fullName>
    </recommendedName>
</protein>
<dbReference type="OrthoDB" id="654191at2759"/>
<dbReference type="Proteomes" id="UP000187209">
    <property type="component" value="Unassembled WGS sequence"/>
</dbReference>
<evidence type="ECO:0000259" key="5">
    <source>
        <dbReference type="PROSITE" id="PS50089"/>
    </source>
</evidence>
<dbReference type="AlphaFoldDB" id="A0A1R2AZ08"/>
<keyword evidence="7" id="KW-1185">Reference proteome</keyword>
<dbReference type="GO" id="GO:0008270">
    <property type="term" value="F:zinc ion binding"/>
    <property type="evidence" value="ECO:0007669"/>
    <property type="project" value="UniProtKB-KW"/>
</dbReference>
<sequence length="568" mass="63909">MEEYKEDFFKEEIQQVPSKDTSSAVILSNHETIYVNSSLKTASNPNAILNQHQSAILDRVLLFCICPLCTQKLSSPIIFSCSHTFCSSCAEGYINLYKYFKAIPSCPVCHENFSILPHSSSWLVKNRRIENLQTMTKTKICKNCSEPGNHCCLTCRIFLCKNCSENHKTEKNSYHDVNLLSSLNTSHCLVHFLKYTKFCVDDKILLCLRCFGSHRSHNLQSLDEALVSLSSLVIQSKEHLSRIVSIEPLELKDYPHIVTAYSNLLSISNPLRFLQFTYKLDAPCLYLAEQLQNIPILVYIDRGTSNVFACNHKAQKFFEAKSSETFPKWCAFTPLPNGEILITGGKGAKEFGALLNMFILSNDMKCKYTGSMIFGHSSHAAVLVDKKVYILAGKGCDNLASGHCEVFDIITKESDIIPAMKHGRTCPAAVNLSKSLYVFGGFTQSISNNIEKLTFGAKEWIDLDITLPIRLFQPGAVAIDESQIMIIGGEISSEIKNVHSMIFNATTEQFGFCKKMPIEDSWLGCWYDIKKTPTHVLTCNKRNILSFHLKLGVWEIQDIKKPTVPNKP</sequence>
<dbReference type="SMART" id="SM00184">
    <property type="entry name" value="RING"/>
    <property type="match status" value="1"/>
</dbReference>
<evidence type="ECO:0000256" key="1">
    <source>
        <dbReference type="ARBA" id="ARBA00022723"/>
    </source>
</evidence>
<keyword evidence="2 4" id="KW-0863">Zinc-finger</keyword>
<dbReference type="PANTHER" id="PTHR25462">
    <property type="entry name" value="BONUS, ISOFORM C-RELATED"/>
    <property type="match status" value="1"/>
</dbReference>
<organism evidence="6 7">
    <name type="scientific">Stentor coeruleus</name>
    <dbReference type="NCBI Taxonomy" id="5963"/>
    <lineage>
        <taxon>Eukaryota</taxon>
        <taxon>Sar</taxon>
        <taxon>Alveolata</taxon>
        <taxon>Ciliophora</taxon>
        <taxon>Postciliodesmatophora</taxon>
        <taxon>Heterotrichea</taxon>
        <taxon>Heterotrichida</taxon>
        <taxon>Stentoridae</taxon>
        <taxon>Stentor</taxon>
    </lineage>
</organism>
<dbReference type="Gene3D" id="3.30.40.10">
    <property type="entry name" value="Zinc/RING finger domain, C3HC4 (zinc finger)"/>
    <property type="match status" value="1"/>
</dbReference>
<evidence type="ECO:0000313" key="6">
    <source>
        <dbReference type="EMBL" id="OMJ69759.1"/>
    </source>
</evidence>
<evidence type="ECO:0000313" key="7">
    <source>
        <dbReference type="Proteomes" id="UP000187209"/>
    </source>
</evidence>
<reference evidence="6 7" key="1">
    <citation type="submission" date="2016-11" db="EMBL/GenBank/DDBJ databases">
        <title>The macronuclear genome of Stentor coeruleus: a giant cell with tiny introns.</title>
        <authorList>
            <person name="Slabodnick M."/>
            <person name="Ruby J.G."/>
            <person name="Reiff S.B."/>
            <person name="Swart E.C."/>
            <person name="Gosai S."/>
            <person name="Prabakaran S."/>
            <person name="Witkowska E."/>
            <person name="Larue G.E."/>
            <person name="Fisher S."/>
            <person name="Freeman R.M."/>
            <person name="Gunawardena J."/>
            <person name="Chu W."/>
            <person name="Stover N.A."/>
            <person name="Gregory B.D."/>
            <person name="Nowacki M."/>
            <person name="Derisi J."/>
            <person name="Roy S.W."/>
            <person name="Marshall W.F."/>
            <person name="Sood P."/>
        </authorList>
    </citation>
    <scope>NUCLEOTIDE SEQUENCE [LARGE SCALE GENOMIC DNA]</scope>
    <source>
        <strain evidence="6">WM001</strain>
    </source>
</reference>
<comment type="caution">
    <text evidence="6">The sequence shown here is derived from an EMBL/GenBank/DDBJ whole genome shotgun (WGS) entry which is preliminary data.</text>
</comment>
<gene>
    <name evidence="6" type="ORF">SteCoe_32424</name>
</gene>
<dbReference type="Gene3D" id="3.30.160.60">
    <property type="entry name" value="Classic Zinc Finger"/>
    <property type="match status" value="1"/>
</dbReference>
<name>A0A1R2AZ08_9CILI</name>
<dbReference type="InterPro" id="IPR001841">
    <property type="entry name" value="Znf_RING"/>
</dbReference>
<evidence type="ECO:0000256" key="4">
    <source>
        <dbReference type="PROSITE-ProRule" id="PRU00175"/>
    </source>
</evidence>
<dbReference type="InterPro" id="IPR017907">
    <property type="entry name" value="Znf_RING_CS"/>
</dbReference>
<dbReference type="SUPFAM" id="SSF57850">
    <property type="entry name" value="RING/U-box"/>
    <property type="match status" value="1"/>
</dbReference>
<accession>A0A1R2AZ08</accession>
<dbReference type="InterPro" id="IPR013083">
    <property type="entry name" value="Znf_RING/FYVE/PHD"/>
</dbReference>
<evidence type="ECO:0000256" key="3">
    <source>
        <dbReference type="ARBA" id="ARBA00022833"/>
    </source>
</evidence>
<dbReference type="PROSITE" id="PS00518">
    <property type="entry name" value="ZF_RING_1"/>
    <property type="match status" value="1"/>
</dbReference>
<feature type="domain" description="RING-type" evidence="5">
    <location>
        <begin position="66"/>
        <end position="110"/>
    </location>
</feature>
<dbReference type="SUPFAM" id="SSF57845">
    <property type="entry name" value="B-box zinc-binding domain"/>
    <property type="match status" value="1"/>
</dbReference>
<keyword evidence="3" id="KW-0862">Zinc</keyword>